<keyword evidence="2" id="KW-1185">Reference proteome</keyword>
<proteinExistence type="predicted"/>
<dbReference type="RefSeq" id="WP_176898631.1">
    <property type="nucleotide sequence ID" value="NZ_JABKAV010000009.1"/>
</dbReference>
<protein>
    <submittedName>
        <fullName evidence="1">Uncharacterized protein</fullName>
    </submittedName>
</protein>
<dbReference type="Proteomes" id="UP000626554">
    <property type="component" value="Unassembled WGS sequence"/>
</dbReference>
<reference evidence="1 2" key="1">
    <citation type="submission" date="2020-05" db="EMBL/GenBank/DDBJ databases">
        <title>Hymenobacter terrestris sp. nov. and Hymenobacter lapidiphilus sp. nov., isolated from regoliths in Antarctica.</title>
        <authorList>
            <person name="Sedlacek I."/>
            <person name="Pantucek R."/>
            <person name="Zeman M."/>
            <person name="Holochova P."/>
            <person name="Kralova S."/>
            <person name="Stankova E."/>
            <person name="Sedo O."/>
            <person name="Micenkova L."/>
            <person name="Svec P."/>
            <person name="Gupta V."/>
            <person name="Sood U."/>
            <person name="Korpole U.S."/>
            <person name="Lal R."/>
        </authorList>
    </citation>
    <scope>NUCLEOTIDE SEQUENCE [LARGE SCALE GENOMIC DNA]</scope>
    <source>
        <strain evidence="1 2">P5252</strain>
    </source>
</reference>
<comment type="caution">
    <text evidence="1">The sequence shown here is derived from an EMBL/GenBank/DDBJ whole genome shotgun (WGS) entry which is preliminary data.</text>
</comment>
<accession>A0ABX2Q1T3</accession>
<evidence type="ECO:0000313" key="2">
    <source>
        <dbReference type="Proteomes" id="UP000626554"/>
    </source>
</evidence>
<dbReference type="EMBL" id="JABKAV010000009">
    <property type="protein sequence ID" value="NVO84270.1"/>
    <property type="molecule type" value="Genomic_DNA"/>
</dbReference>
<evidence type="ECO:0000313" key="1">
    <source>
        <dbReference type="EMBL" id="NVO84270.1"/>
    </source>
</evidence>
<sequence>MENNGKTPTSLQLVLQKLGGKSSIMRDTLDRLQERGIKSSKSTLYQAIAGRTHRQELVEVFLELAEEEFERRRQVEERARQLIDKD</sequence>
<organism evidence="1 2">
    <name type="scientific">Hymenobacter terrestris</name>
    <dbReference type="NCBI Taxonomy" id="2748310"/>
    <lineage>
        <taxon>Bacteria</taxon>
        <taxon>Pseudomonadati</taxon>
        <taxon>Bacteroidota</taxon>
        <taxon>Cytophagia</taxon>
        <taxon>Cytophagales</taxon>
        <taxon>Hymenobacteraceae</taxon>
        <taxon>Hymenobacter</taxon>
    </lineage>
</organism>
<name>A0ABX2Q1T3_9BACT</name>
<gene>
    <name evidence="1" type="ORF">HW556_05200</name>
</gene>